<proteinExistence type="predicted"/>
<reference evidence="1" key="1">
    <citation type="submission" date="2023-10" db="EMBL/GenBank/DDBJ databases">
        <authorList>
            <person name="Rodriguez Cubillos JULIANA M."/>
            <person name="De Vega J."/>
        </authorList>
    </citation>
    <scope>NUCLEOTIDE SEQUENCE</scope>
</reference>
<evidence type="ECO:0000313" key="2">
    <source>
        <dbReference type="Proteomes" id="UP001177021"/>
    </source>
</evidence>
<evidence type="ECO:0000313" key="1">
    <source>
        <dbReference type="EMBL" id="CAJ2666856.1"/>
    </source>
</evidence>
<dbReference type="Proteomes" id="UP001177021">
    <property type="component" value="Unassembled WGS sequence"/>
</dbReference>
<organism evidence="1 2">
    <name type="scientific">Trifolium pratense</name>
    <name type="common">Red clover</name>
    <dbReference type="NCBI Taxonomy" id="57577"/>
    <lineage>
        <taxon>Eukaryota</taxon>
        <taxon>Viridiplantae</taxon>
        <taxon>Streptophyta</taxon>
        <taxon>Embryophyta</taxon>
        <taxon>Tracheophyta</taxon>
        <taxon>Spermatophyta</taxon>
        <taxon>Magnoliopsida</taxon>
        <taxon>eudicotyledons</taxon>
        <taxon>Gunneridae</taxon>
        <taxon>Pentapetalae</taxon>
        <taxon>rosids</taxon>
        <taxon>fabids</taxon>
        <taxon>Fabales</taxon>
        <taxon>Fabaceae</taxon>
        <taxon>Papilionoideae</taxon>
        <taxon>50 kb inversion clade</taxon>
        <taxon>NPAAA clade</taxon>
        <taxon>Hologalegina</taxon>
        <taxon>IRL clade</taxon>
        <taxon>Trifolieae</taxon>
        <taxon>Trifolium</taxon>
    </lineage>
</organism>
<comment type="caution">
    <text evidence="1">The sequence shown here is derived from an EMBL/GenBank/DDBJ whole genome shotgun (WGS) entry which is preliminary data.</text>
</comment>
<gene>
    <name evidence="1" type="ORF">MILVUS5_LOCUS31592</name>
</gene>
<name>A0ACB0LEQ4_TRIPR</name>
<protein>
    <submittedName>
        <fullName evidence="1">Uncharacterized protein</fullName>
    </submittedName>
</protein>
<sequence length="243" mass="28061">MARKKVKIAYITSNSKRRETFRRRKNGIMKKLNEISTLCGIDACTIIYDQNNPQAEVWPSDSGVKSVLFRFGSLPEFARSKKMVDQEAFLRESIEKACDQWKKQREVTRKKEMVNIVDHYIRSGEFNSNLMSKDDLNDLSSFIHDNYLKEINRKMKGMQIETQEPVRNGGDVMNGTEEREIIGHAQGLVSAGEDHIGNMGQREPRQIVKLIKLKERFLGGNPISLSFNVYYLCQQNLLFSQFS</sequence>
<dbReference type="EMBL" id="CASHSV030000513">
    <property type="protein sequence ID" value="CAJ2666856.1"/>
    <property type="molecule type" value="Genomic_DNA"/>
</dbReference>
<accession>A0ACB0LEQ4</accession>
<keyword evidence="2" id="KW-1185">Reference proteome</keyword>